<dbReference type="Pfam" id="PF12323">
    <property type="entry name" value="HTH_OrfB_IS605"/>
    <property type="match status" value="1"/>
</dbReference>
<accession>A0A0E2ZQ46</accession>
<dbReference type="Proteomes" id="UP000028839">
    <property type="component" value="Unassembled WGS sequence"/>
</dbReference>
<feature type="domain" description="Transposase putative helix-turn-helix" evidence="1">
    <location>
        <begin position="1"/>
        <end position="44"/>
    </location>
</feature>
<evidence type="ECO:0000259" key="1">
    <source>
        <dbReference type="Pfam" id="PF12323"/>
    </source>
</evidence>
<dbReference type="AlphaFoldDB" id="A0A0E2ZQ46"/>
<evidence type="ECO:0000313" key="2">
    <source>
        <dbReference type="EMBL" id="KFI20552.1"/>
    </source>
</evidence>
<name>A0A0E2ZQ46_9GAMM</name>
<organism evidence="2 3">
    <name type="scientific">Nitrosococcus oceani C-27</name>
    <dbReference type="NCBI Taxonomy" id="314279"/>
    <lineage>
        <taxon>Bacteria</taxon>
        <taxon>Pseudomonadati</taxon>
        <taxon>Pseudomonadota</taxon>
        <taxon>Gammaproteobacteria</taxon>
        <taxon>Chromatiales</taxon>
        <taxon>Chromatiaceae</taxon>
        <taxon>Nitrosococcus</taxon>
    </lineage>
</organism>
<reference evidence="2 3" key="1">
    <citation type="submission" date="2014-07" db="EMBL/GenBank/DDBJ databases">
        <title>Comparative analysis of Nitrosococcus oceani genome inventories of strains from Pacific and Atlantic gyres.</title>
        <authorList>
            <person name="Lim C.K."/>
            <person name="Wang L."/>
            <person name="Sayavedra-Soto L.A."/>
            <person name="Klotz M.G."/>
        </authorList>
    </citation>
    <scope>NUCLEOTIDE SEQUENCE [LARGE SCALE GENOMIC DNA]</scope>
    <source>
        <strain evidence="2 3">C-27</strain>
    </source>
</reference>
<dbReference type="HOGENOM" id="CLU_2480183_0_0_6"/>
<proteinExistence type="predicted"/>
<gene>
    <name evidence="2" type="ORF">IB75_02355</name>
</gene>
<sequence length="87" mass="10374">MVTQWAHKFRFYPIPQRKRQWTIEFGPARFVWNWALKARTKACRESMEALNAIRLNRHLSRAIADGGLYEPRRQVAYKAAWTGREVL</sequence>
<dbReference type="InterPro" id="IPR021027">
    <property type="entry name" value="Transposase_put_HTH"/>
</dbReference>
<dbReference type="EMBL" id="JPGN01000016">
    <property type="protein sequence ID" value="KFI20552.1"/>
    <property type="molecule type" value="Genomic_DNA"/>
</dbReference>
<evidence type="ECO:0000313" key="3">
    <source>
        <dbReference type="Proteomes" id="UP000028839"/>
    </source>
</evidence>
<protein>
    <recommendedName>
        <fullName evidence="1">Transposase putative helix-turn-helix domain-containing protein</fullName>
    </recommendedName>
</protein>
<comment type="caution">
    <text evidence="2">The sequence shown here is derived from an EMBL/GenBank/DDBJ whole genome shotgun (WGS) entry which is preliminary data.</text>
</comment>